<protein>
    <recommendedName>
        <fullName evidence="3">RNase H type-1 domain-containing protein</fullName>
    </recommendedName>
</protein>
<sequence length="276" mass="29480">MSLNNIFAHQGGPPGGPPGWGPGPGPWGPPFWGPWGPGFFGCLGDGFCAWALALACECVKSLSKGGETNINNSWNLKSPLSSIPVDRVDGRTNVEPVYVISDESVDPNTRLSGAAFVVVREDPWQILGVGCISRMWSNPLRMKIEGILSGVSCSRGMGLSNVHVCSDAESLIKALQDQGLGPLQIQDQVSKIRQMDSLKDPLQFHKVSCLAVRALENIVRQAARTQSTRSTAGLLDDRLCEWAYTFSAVAAFLETAAAHCSVGLVGLEVHPGLVNK</sequence>
<dbReference type="EMBL" id="JAUJYO010000005">
    <property type="protein sequence ID" value="KAK1317896.1"/>
    <property type="molecule type" value="Genomic_DNA"/>
</dbReference>
<keyword evidence="2" id="KW-1185">Reference proteome</keyword>
<reference evidence="1" key="1">
    <citation type="journal article" date="2023" name="Nat. Commun.">
        <title>Diploid and tetraploid genomes of Acorus and the evolution of monocots.</title>
        <authorList>
            <person name="Ma L."/>
            <person name="Liu K.W."/>
            <person name="Li Z."/>
            <person name="Hsiao Y.Y."/>
            <person name="Qi Y."/>
            <person name="Fu T."/>
            <person name="Tang G.D."/>
            <person name="Zhang D."/>
            <person name="Sun W.H."/>
            <person name="Liu D.K."/>
            <person name="Li Y."/>
            <person name="Chen G.Z."/>
            <person name="Liu X.D."/>
            <person name="Liao X.Y."/>
            <person name="Jiang Y.T."/>
            <person name="Yu X."/>
            <person name="Hao Y."/>
            <person name="Huang J."/>
            <person name="Zhao X.W."/>
            <person name="Ke S."/>
            <person name="Chen Y.Y."/>
            <person name="Wu W.L."/>
            <person name="Hsu J.L."/>
            <person name="Lin Y.F."/>
            <person name="Huang M.D."/>
            <person name="Li C.Y."/>
            <person name="Huang L."/>
            <person name="Wang Z.W."/>
            <person name="Zhao X."/>
            <person name="Zhong W.Y."/>
            <person name="Peng D.H."/>
            <person name="Ahmad S."/>
            <person name="Lan S."/>
            <person name="Zhang J.S."/>
            <person name="Tsai W.C."/>
            <person name="Van de Peer Y."/>
            <person name="Liu Z.J."/>
        </authorList>
    </citation>
    <scope>NUCLEOTIDE SEQUENCE</scope>
    <source>
        <strain evidence="1">CP</strain>
    </source>
</reference>
<dbReference type="Proteomes" id="UP001180020">
    <property type="component" value="Unassembled WGS sequence"/>
</dbReference>
<accession>A0AAV9EXF0</accession>
<evidence type="ECO:0000313" key="2">
    <source>
        <dbReference type="Proteomes" id="UP001180020"/>
    </source>
</evidence>
<gene>
    <name evidence="1" type="ORF">QJS10_CPA05g00529</name>
</gene>
<dbReference type="AlphaFoldDB" id="A0AAV9EXF0"/>
<proteinExistence type="predicted"/>
<evidence type="ECO:0008006" key="3">
    <source>
        <dbReference type="Google" id="ProtNLM"/>
    </source>
</evidence>
<reference evidence="1" key="2">
    <citation type="submission" date="2023-06" db="EMBL/GenBank/DDBJ databases">
        <authorList>
            <person name="Ma L."/>
            <person name="Liu K.-W."/>
            <person name="Li Z."/>
            <person name="Hsiao Y.-Y."/>
            <person name="Qi Y."/>
            <person name="Fu T."/>
            <person name="Tang G."/>
            <person name="Zhang D."/>
            <person name="Sun W.-H."/>
            <person name="Liu D.-K."/>
            <person name="Li Y."/>
            <person name="Chen G.-Z."/>
            <person name="Liu X.-D."/>
            <person name="Liao X.-Y."/>
            <person name="Jiang Y.-T."/>
            <person name="Yu X."/>
            <person name="Hao Y."/>
            <person name="Huang J."/>
            <person name="Zhao X.-W."/>
            <person name="Ke S."/>
            <person name="Chen Y.-Y."/>
            <person name="Wu W.-L."/>
            <person name="Hsu J.-L."/>
            <person name="Lin Y.-F."/>
            <person name="Huang M.-D."/>
            <person name="Li C.-Y."/>
            <person name="Huang L."/>
            <person name="Wang Z.-W."/>
            <person name="Zhao X."/>
            <person name="Zhong W.-Y."/>
            <person name="Peng D.-H."/>
            <person name="Ahmad S."/>
            <person name="Lan S."/>
            <person name="Zhang J.-S."/>
            <person name="Tsai W.-C."/>
            <person name="Van De Peer Y."/>
            <person name="Liu Z.-J."/>
        </authorList>
    </citation>
    <scope>NUCLEOTIDE SEQUENCE</scope>
    <source>
        <strain evidence="1">CP</strain>
        <tissue evidence="1">Leaves</tissue>
    </source>
</reference>
<evidence type="ECO:0000313" key="1">
    <source>
        <dbReference type="EMBL" id="KAK1317896.1"/>
    </source>
</evidence>
<organism evidence="1 2">
    <name type="scientific">Acorus calamus</name>
    <name type="common">Sweet flag</name>
    <dbReference type="NCBI Taxonomy" id="4465"/>
    <lineage>
        <taxon>Eukaryota</taxon>
        <taxon>Viridiplantae</taxon>
        <taxon>Streptophyta</taxon>
        <taxon>Embryophyta</taxon>
        <taxon>Tracheophyta</taxon>
        <taxon>Spermatophyta</taxon>
        <taxon>Magnoliopsida</taxon>
        <taxon>Liliopsida</taxon>
        <taxon>Acoraceae</taxon>
        <taxon>Acorus</taxon>
    </lineage>
</organism>
<comment type="caution">
    <text evidence="1">The sequence shown here is derived from an EMBL/GenBank/DDBJ whole genome shotgun (WGS) entry which is preliminary data.</text>
</comment>
<name>A0AAV9EXF0_ACOCL</name>